<proteinExistence type="predicted"/>
<dbReference type="OrthoDB" id="1716341at2759"/>
<dbReference type="Gene3D" id="2.30.30.140">
    <property type="match status" value="1"/>
</dbReference>
<dbReference type="STRING" id="63057.A0A2P5EGQ7"/>
<gene>
    <name evidence="2" type="ORF">TorRG33x02_195360</name>
</gene>
<evidence type="ECO:0000256" key="1">
    <source>
        <dbReference type="SAM" id="MobiDB-lite"/>
    </source>
</evidence>
<organism evidence="2 3">
    <name type="scientific">Trema orientale</name>
    <name type="common">Charcoal tree</name>
    <name type="synonym">Celtis orientalis</name>
    <dbReference type="NCBI Taxonomy" id="63057"/>
    <lineage>
        <taxon>Eukaryota</taxon>
        <taxon>Viridiplantae</taxon>
        <taxon>Streptophyta</taxon>
        <taxon>Embryophyta</taxon>
        <taxon>Tracheophyta</taxon>
        <taxon>Spermatophyta</taxon>
        <taxon>Magnoliopsida</taxon>
        <taxon>eudicotyledons</taxon>
        <taxon>Gunneridae</taxon>
        <taxon>Pentapetalae</taxon>
        <taxon>rosids</taxon>
        <taxon>fabids</taxon>
        <taxon>Rosales</taxon>
        <taxon>Cannabaceae</taxon>
        <taxon>Trema</taxon>
    </lineage>
</organism>
<keyword evidence="3" id="KW-1185">Reference proteome</keyword>
<dbReference type="EMBL" id="JXTC01000158">
    <property type="protein sequence ID" value="PON84709.1"/>
    <property type="molecule type" value="Genomic_DNA"/>
</dbReference>
<protein>
    <submittedName>
        <fullName evidence="2">Chromo domain-like</fullName>
    </submittedName>
</protein>
<evidence type="ECO:0000313" key="2">
    <source>
        <dbReference type="EMBL" id="PON84709.1"/>
    </source>
</evidence>
<evidence type="ECO:0000313" key="3">
    <source>
        <dbReference type="Proteomes" id="UP000237000"/>
    </source>
</evidence>
<name>A0A2P5EGQ7_TREOI</name>
<accession>A0A2P5EGQ7</accession>
<reference evidence="3" key="1">
    <citation type="submission" date="2016-06" db="EMBL/GenBank/DDBJ databases">
        <title>Parallel loss of symbiosis genes in relatives of nitrogen-fixing non-legume Parasponia.</title>
        <authorList>
            <person name="Van Velzen R."/>
            <person name="Holmer R."/>
            <person name="Bu F."/>
            <person name="Rutten L."/>
            <person name="Van Zeijl A."/>
            <person name="Liu W."/>
            <person name="Santuari L."/>
            <person name="Cao Q."/>
            <person name="Sharma T."/>
            <person name="Shen D."/>
            <person name="Roswanjaya Y."/>
            <person name="Wardhani T."/>
            <person name="Kalhor M.S."/>
            <person name="Jansen J."/>
            <person name="Van den Hoogen J."/>
            <person name="Gungor B."/>
            <person name="Hartog M."/>
            <person name="Hontelez J."/>
            <person name="Verver J."/>
            <person name="Yang W.-C."/>
            <person name="Schijlen E."/>
            <person name="Repin R."/>
            <person name="Schilthuizen M."/>
            <person name="Schranz E."/>
            <person name="Heidstra R."/>
            <person name="Miyata K."/>
            <person name="Fedorova E."/>
            <person name="Kohlen W."/>
            <person name="Bisseling T."/>
            <person name="Smit S."/>
            <person name="Geurts R."/>
        </authorList>
    </citation>
    <scope>NUCLEOTIDE SEQUENCE [LARGE SCALE GENOMIC DNA]</scope>
    <source>
        <strain evidence="3">cv. RG33-2</strain>
    </source>
</reference>
<dbReference type="InterPro" id="IPR016197">
    <property type="entry name" value="Chromo-like_dom_sf"/>
</dbReference>
<feature type="region of interest" description="Disordered" evidence="1">
    <location>
        <begin position="1"/>
        <end position="41"/>
    </location>
</feature>
<comment type="caution">
    <text evidence="2">The sequence shown here is derived from an EMBL/GenBank/DDBJ whole genome shotgun (WGS) entry which is preliminary data.</text>
</comment>
<dbReference type="InParanoid" id="A0A2P5EGQ7"/>
<dbReference type="Proteomes" id="UP000237000">
    <property type="component" value="Unassembled WGS sequence"/>
</dbReference>
<dbReference type="SUPFAM" id="SSF54160">
    <property type="entry name" value="Chromo domain-like"/>
    <property type="match status" value="1"/>
</dbReference>
<dbReference type="AlphaFoldDB" id="A0A2P5EGQ7"/>
<sequence length="116" mass="12861">MGSSYTAITASSASASASASESDGSTSETASDTTQNLNDAVSCPFSEGEKVLASHGPFFYEAKVMRIMGYMNKWNFFVHYHVSSVCQPSYLKFSPSNYFCICVCAFHFLYFFFRNI</sequence>
<feature type="compositionally biased region" description="Low complexity" evidence="1">
    <location>
        <begin position="1"/>
        <end position="34"/>
    </location>
</feature>